<dbReference type="CDD" id="cd06133">
    <property type="entry name" value="ERI-1_3'hExo_like"/>
    <property type="match status" value="1"/>
</dbReference>
<dbReference type="Gene3D" id="3.30.420.10">
    <property type="entry name" value="Ribonuclease H-like superfamily/Ribonuclease H"/>
    <property type="match status" value="1"/>
</dbReference>
<dbReference type="GO" id="GO:0000175">
    <property type="term" value="F:3'-5'-RNA exonuclease activity"/>
    <property type="evidence" value="ECO:0007669"/>
    <property type="project" value="InterPro"/>
</dbReference>
<dbReference type="InterPro" id="IPR013520">
    <property type="entry name" value="Ribonucl_H"/>
</dbReference>
<reference evidence="5 6" key="1">
    <citation type="submission" date="2018-05" db="EMBL/GenBank/DDBJ databases">
        <title>Freshwater and sediment microbial communities from various areas in North America, analyzing microbe dynamics in response to fracking.</title>
        <authorList>
            <person name="Lamendella R."/>
        </authorList>
    </citation>
    <scope>NUCLEOTIDE SEQUENCE [LARGE SCALE GENOMIC DNA]</scope>
    <source>
        <strain evidence="5 6">15_TX</strain>
    </source>
</reference>
<proteinExistence type="predicted"/>
<gene>
    <name evidence="5" type="ORF">DFO73_112181</name>
</gene>
<dbReference type="Proteomes" id="UP000247150">
    <property type="component" value="Unassembled WGS sequence"/>
</dbReference>
<dbReference type="GO" id="GO:0005737">
    <property type="term" value="C:cytoplasm"/>
    <property type="evidence" value="ECO:0007669"/>
    <property type="project" value="TreeGrafter"/>
</dbReference>
<dbReference type="SMART" id="SM00479">
    <property type="entry name" value="EXOIII"/>
    <property type="match status" value="1"/>
</dbReference>
<sequence>MAELKQLVFFDFEMLCNKKGMLFEDMEAIRLGAVKYELETGKVTGFDRYIRPQEQSPLSAFCKELTGIKDSDIRGADDFPEVFKEFLYWVDGVKKTRFFSWSTSDLLRLKADAIRHQLPEATIEKITKRYVDFQAIFTKRAARTSPSVEKALSFYGIEFIGEPHHPMYDAYNTFRIYQAFEEQFVKTDLIMLQQFVFQESELPSIDMINKELKKTFQKDLLEFFVELNDAIRMKDAWKLVKKTRKLVEKYENILLNRSGLFDADLISNIRELIDFYHELQFTYEEHRSFTSKIMILHEQMVEPLQKICV</sequence>
<organism evidence="5 6">
    <name type="scientific">Cytobacillus oceanisediminis</name>
    <dbReference type="NCBI Taxonomy" id="665099"/>
    <lineage>
        <taxon>Bacteria</taxon>
        <taxon>Bacillati</taxon>
        <taxon>Bacillota</taxon>
        <taxon>Bacilli</taxon>
        <taxon>Bacillales</taxon>
        <taxon>Bacillaceae</taxon>
        <taxon>Cytobacillus</taxon>
    </lineage>
</organism>
<dbReference type="InterPro" id="IPR047201">
    <property type="entry name" value="ERI-1_3'hExo-like"/>
</dbReference>
<keyword evidence="1" id="KW-0540">Nuclease</keyword>
<protein>
    <submittedName>
        <fullName evidence="5">Inhibitor of KinA sporulation pathway (Predicted exonuclease)</fullName>
    </submittedName>
</protein>
<dbReference type="GO" id="GO:0003676">
    <property type="term" value="F:nucleic acid binding"/>
    <property type="evidence" value="ECO:0007669"/>
    <property type="project" value="InterPro"/>
</dbReference>
<keyword evidence="2" id="KW-0378">Hydrolase</keyword>
<dbReference type="OrthoDB" id="159416at2"/>
<dbReference type="RefSeq" id="WP_110066580.1">
    <property type="nucleotide sequence ID" value="NZ_QGTW01000012.1"/>
</dbReference>
<dbReference type="InterPro" id="IPR012337">
    <property type="entry name" value="RNaseH-like_sf"/>
</dbReference>
<comment type="caution">
    <text evidence="5">The sequence shown here is derived from an EMBL/GenBank/DDBJ whole genome shotgun (WGS) entry which is preliminary data.</text>
</comment>
<dbReference type="SUPFAM" id="SSF53098">
    <property type="entry name" value="Ribonuclease H-like"/>
    <property type="match status" value="1"/>
</dbReference>
<dbReference type="Pfam" id="PF00929">
    <property type="entry name" value="RNase_T"/>
    <property type="match status" value="1"/>
</dbReference>
<evidence type="ECO:0000256" key="2">
    <source>
        <dbReference type="ARBA" id="ARBA00022801"/>
    </source>
</evidence>
<dbReference type="InterPro" id="IPR051274">
    <property type="entry name" value="3-5_Exoribonuclease"/>
</dbReference>
<evidence type="ECO:0000313" key="6">
    <source>
        <dbReference type="Proteomes" id="UP000247150"/>
    </source>
</evidence>
<evidence type="ECO:0000313" key="5">
    <source>
        <dbReference type="EMBL" id="PWW25888.1"/>
    </source>
</evidence>
<dbReference type="InterPro" id="IPR036397">
    <property type="entry name" value="RNaseH_sf"/>
</dbReference>
<dbReference type="AlphaFoldDB" id="A0A2V2ZRC5"/>
<dbReference type="EMBL" id="QGTW01000012">
    <property type="protein sequence ID" value="PWW25888.1"/>
    <property type="molecule type" value="Genomic_DNA"/>
</dbReference>
<keyword evidence="3 5" id="KW-0269">Exonuclease</keyword>
<feature type="domain" description="Exonuclease" evidence="4">
    <location>
        <begin position="6"/>
        <end position="186"/>
    </location>
</feature>
<dbReference type="PANTHER" id="PTHR23044">
    <property type="entry name" value="3'-5' EXONUCLEASE ERI1-RELATED"/>
    <property type="match status" value="1"/>
</dbReference>
<evidence type="ECO:0000256" key="1">
    <source>
        <dbReference type="ARBA" id="ARBA00022722"/>
    </source>
</evidence>
<name>A0A2V2ZRC5_9BACI</name>
<evidence type="ECO:0000256" key="3">
    <source>
        <dbReference type="ARBA" id="ARBA00022839"/>
    </source>
</evidence>
<accession>A0A2V2ZRC5</accession>
<evidence type="ECO:0000259" key="4">
    <source>
        <dbReference type="SMART" id="SM00479"/>
    </source>
</evidence>
<dbReference type="PANTHER" id="PTHR23044:SF4">
    <property type="entry name" value="CELL DEATH-RELATED NUCLEASE 4"/>
    <property type="match status" value="1"/>
</dbReference>